<reference evidence="2" key="1">
    <citation type="submission" date="2023-06" db="EMBL/GenBank/DDBJ databases">
        <title>Genome-scale phylogeny and comparative genomics of the fungal order Sordariales.</title>
        <authorList>
            <consortium name="Lawrence Berkeley National Laboratory"/>
            <person name="Hensen N."/>
            <person name="Bonometti L."/>
            <person name="Westerberg I."/>
            <person name="Brannstrom I.O."/>
            <person name="Guillou S."/>
            <person name="Cros-Aarteil S."/>
            <person name="Calhoun S."/>
            <person name="Haridas S."/>
            <person name="Kuo A."/>
            <person name="Mondo S."/>
            <person name="Pangilinan J."/>
            <person name="Riley R."/>
            <person name="Labutti K."/>
            <person name="Andreopoulos B."/>
            <person name="Lipzen A."/>
            <person name="Chen C."/>
            <person name="Yanf M."/>
            <person name="Daum C."/>
            <person name="Ng V."/>
            <person name="Clum A."/>
            <person name="Steindorff A."/>
            <person name="Ohm R."/>
            <person name="Martin F."/>
            <person name="Silar P."/>
            <person name="Natvig D."/>
            <person name="Lalanne C."/>
            <person name="Gautier V."/>
            <person name="Ament-Velasquez S.L."/>
            <person name="Kruys A."/>
            <person name="Hutchinson M.I."/>
            <person name="Powell A.J."/>
            <person name="Barry K."/>
            <person name="Miller A.N."/>
            <person name="Grigoriev I.V."/>
            <person name="Debuchy R."/>
            <person name="Gladieux P."/>
            <person name="Thoren M.H."/>
            <person name="Johannesson H."/>
        </authorList>
    </citation>
    <scope>NUCLEOTIDE SEQUENCE</scope>
    <source>
        <strain evidence="2">8032-3</strain>
    </source>
</reference>
<protein>
    <submittedName>
        <fullName evidence="2">Uncharacterized protein</fullName>
    </submittedName>
</protein>
<evidence type="ECO:0000256" key="1">
    <source>
        <dbReference type="SAM" id="Phobius"/>
    </source>
</evidence>
<organism evidence="2 3">
    <name type="scientific">Phialemonium atrogriseum</name>
    <dbReference type="NCBI Taxonomy" id="1093897"/>
    <lineage>
        <taxon>Eukaryota</taxon>
        <taxon>Fungi</taxon>
        <taxon>Dikarya</taxon>
        <taxon>Ascomycota</taxon>
        <taxon>Pezizomycotina</taxon>
        <taxon>Sordariomycetes</taxon>
        <taxon>Sordariomycetidae</taxon>
        <taxon>Cephalothecales</taxon>
        <taxon>Cephalothecaceae</taxon>
        <taxon>Phialemonium</taxon>
    </lineage>
</organism>
<sequence length="87" mass="9546">MSPIVARAAIRAAGRRQFSIMTSMRKFARGFESHPFSRLPVTSNPQAADWGKLGRRVGSQAVIFFPGMVFLLGWPLGMKALMDGHIG</sequence>
<comment type="caution">
    <text evidence="2">The sequence shown here is derived from an EMBL/GenBank/DDBJ whole genome shotgun (WGS) entry which is preliminary data.</text>
</comment>
<evidence type="ECO:0000313" key="3">
    <source>
        <dbReference type="Proteomes" id="UP001244011"/>
    </source>
</evidence>
<keyword evidence="1" id="KW-0812">Transmembrane</keyword>
<feature type="transmembrane region" description="Helical" evidence="1">
    <location>
        <begin position="61"/>
        <end position="82"/>
    </location>
</feature>
<name>A0AAJ0FQ77_9PEZI</name>
<keyword evidence="1" id="KW-1133">Transmembrane helix</keyword>
<proteinExistence type="predicted"/>
<dbReference type="AlphaFoldDB" id="A0AAJ0FQ77"/>
<gene>
    <name evidence="2" type="ORF">QBC33DRAFT_555509</name>
</gene>
<keyword evidence="3" id="KW-1185">Reference proteome</keyword>
<dbReference type="RefSeq" id="XP_060287226.1">
    <property type="nucleotide sequence ID" value="XM_060429650.1"/>
</dbReference>
<keyword evidence="1" id="KW-0472">Membrane</keyword>
<dbReference type="GeneID" id="85312837"/>
<dbReference type="Proteomes" id="UP001244011">
    <property type="component" value="Unassembled WGS sequence"/>
</dbReference>
<evidence type="ECO:0000313" key="2">
    <source>
        <dbReference type="EMBL" id="KAK1771013.1"/>
    </source>
</evidence>
<accession>A0AAJ0FQ77</accession>
<dbReference type="EMBL" id="MU838999">
    <property type="protein sequence ID" value="KAK1771013.1"/>
    <property type="molecule type" value="Genomic_DNA"/>
</dbReference>